<evidence type="ECO:0000256" key="1">
    <source>
        <dbReference type="SAM" id="MobiDB-lite"/>
    </source>
</evidence>
<dbReference type="PANTHER" id="PTHR46851">
    <property type="entry name" value="OS01G0884500 PROTEIN"/>
    <property type="match status" value="1"/>
</dbReference>
<gene>
    <name evidence="3" type="ORF">HannXRQ_Chr16g0506021</name>
    <name evidence="2" type="ORF">HanXRQr2_Chr16g0732451</name>
</gene>
<dbReference type="InParanoid" id="A0A251RX35"/>
<dbReference type="InterPro" id="IPR013083">
    <property type="entry name" value="Znf_RING/FYVE/PHD"/>
</dbReference>
<dbReference type="Gene3D" id="1.10.10.60">
    <property type="entry name" value="Homeodomain-like"/>
    <property type="match status" value="1"/>
</dbReference>
<sequence length="218" mass="24826">MNVDGLTRENVASHLQGLLEMYHADCVDFDESIGKSKSRFICNWHKCDTCKRASDFQCYCCPKSVCGRCMKSADFIHVKGKKGFCDHSLKLTLLVEEKKDVDSDGETVDFNNRNTYETLYKEYWEIINDAEKLTLEELLSAKTKLKSGKNNDSDQNDESDEYQCSDSEENEEKKPHSSEKKLKSAKPEPLGKKVKTIVKKEVKVKQGRVHGMGINACH</sequence>
<keyword evidence="4" id="KW-1185">Reference proteome</keyword>
<name>A0A251RX35_HELAN</name>
<dbReference type="AlphaFoldDB" id="A0A251RX35"/>
<dbReference type="Proteomes" id="UP000215914">
    <property type="component" value="Chromosome 16"/>
</dbReference>
<reference evidence="3" key="2">
    <citation type="submission" date="2017-02" db="EMBL/GenBank/DDBJ databases">
        <title>Sunflower complete genome.</title>
        <authorList>
            <person name="Langlade N."/>
            <person name="Munos S."/>
        </authorList>
    </citation>
    <scope>NUCLEOTIDE SEQUENCE [LARGE SCALE GENOMIC DNA]</scope>
    <source>
        <tissue evidence="3">Leaves</tissue>
    </source>
</reference>
<reference evidence="2" key="3">
    <citation type="submission" date="2020-06" db="EMBL/GenBank/DDBJ databases">
        <title>Helianthus annuus Genome sequencing and assembly Release 2.</title>
        <authorList>
            <person name="Gouzy J."/>
            <person name="Langlade N."/>
            <person name="Munos S."/>
        </authorList>
    </citation>
    <scope>NUCLEOTIDE SEQUENCE</scope>
    <source>
        <tissue evidence="2">Leaves</tissue>
    </source>
</reference>
<dbReference type="InterPro" id="IPR045894">
    <property type="entry name" value="At5g08430-like"/>
</dbReference>
<evidence type="ECO:0000313" key="2">
    <source>
        <dbReference type="EMBL" id="KAF5758712.1"/>
    </source>
</evidence>
<feature type="compositionally biased region" description="Acidic residues" evidence="1">
    <location>
        <begin position="154"/>
        <end position="170"/>
    </location>
</feature>
<organism evidence="3 4">
    <name type="scientific">Helianthus annuus</name>
    <name type="common">Common sunflower</name>
    <dbReference type="NCBI Taxonomy" id="4232"/>
    <lineage>
        <taxon>Eukaryota</taxon>
        <taxon>Viridiplantae</taxon>
        <taxon>Streptophyta</taxon>
        <taxon>Embryophyta</taxon>
        <taxon>Tracheophyta</taxon>
        <taxon>Spermatophyta</taxon>
        <taxon>Magnoliopsida</taxon>
        <taxon>eudicotyledons</taxon>
        <taxon>Gunneridae</taxon>
        <taxon>Pentapetalae</taxon>
        <taxon>asterids</taxon>
        <taxon>campanulids</taxon>
        <taxon>Asterales</taxon>
        <taxon>Asteraceae</taxon>
        <taxon>Asteroideae</taxon>
        <taxon>Heliantheae alliance</taxon>
        <taxon>Heliantheae</taxon>
        <taxon>Helianthus</taxon>
    </lineage>
</organism>
<keyword evidence="3" id="KW-0238">DNA-binding</keyword>
<evidence type="ECO:0000313" key="3">
    <source>
        <dbReference type="EMBL" id="OTF91015.1"/>
    </source>
</evidence>
<feature type="compositionally biased region" description="Basic and acidic residues" evidence="1">
    <location>
        <begin position="171"/>
        <end position="191"/>
    </location>
</feature>
<dbReference type="PANTHER" id="PTHR46851:SF22">
    <property type="entry name" value="ZINC ION BINDING _ DNA BINDING PROTEIN"/>
    <property type="match status" value="1"/>
</dbReference>
<accession>A0A251RX35</accession>
<dbReference type="STRING" id="4232.A0A251RX35"/>
<proteinExistence type="predicted"/>
<dbReference type="GO" id="GO:0003677">
    <property type="term" value="F:DNA binding"/>
    <property type="evidence" value="ECO:0007669"/>
    <property type="project" value="UniProtKB-KW"/>
</dbReference>
<evidence type="ECO:0000313" key="4">
    <source>
        <dbReference type="Proteomes" id="UP000215914"/>
    </source>
</evidence>
<dbReference type="Gramene" id="mRNA:HanXRQr2_Chr16g0732451">
    <property type="protein sequence ID" value="mRNA:HanXRQr2_Chr16g0732451"/>
    <property type="gene ID" value="HanXRQr2_Chr16g0732451"/>
</dbReference>
<dbReference type="EMBL" id="CM007905">
    <property type="protein sequence ID" value="OTF91015.1"/>
    <property type="molecule type" value="Genomic_DNA"/>
</dbReference>
<feature type="region of interest" description="Disordered" evidence="1">
    <location>
        <begin position="145"/>
        <end position="197"/>
    </location>
</feature>
<dbReference type="EMBL" id="MNCJ02000331">
    <property type="protein sequence ID" value="KAF5758712.1"/>
    <property type="molecule type" value="Genomic_DNA"/>
</dbReference>
<dbReference type="Gene3D" id="3.30.40.10">
    <property type="entry name" value="Zinc/RING finger domain, C3HC4 (zinc finger)"/>
    <property type="match status" value="1"/>
</dbReference>
<protein>
    <submittedName>
        <fullName evidence="3">Putative homeodomain-like protein</fullName>
    </submittedName>
    <submittedName>
        <fullName evidence="2">Transcription factor GARP-G2-like family</fullName>
    </submittedName>
</protein>
<reference evidence="2 4" key="1">
    <citation type="journal article" date="2017" name="Nature">
        <title>The sunflower genome provides insights into oil metabolism, flowering and Asterid evolution.</title>
        <authorList>
            <person name="Badouin H."/>
            <person name="Gouzy J."/>
            <person name="Grassa C.J."/>
            <person name="Murat F."/>
            <person name="Staton S.E."/>
            <person name="Cottret L."/>
            <person name="Lelandais-Briere C."/>
            <person name="Owens G.L."/>
            <person name="Carrere S."/>
            <person name="Mayjonade B."/>
            <person name="Legrand L."/>
            <person name="Gill N."/>
            <person name="Kane N.C."/>
            <person name="Bowers J.E."/>
            <person name="Hubner S."/>
            <person name="Bellec A."/>
            <person name="Berard A."/>
            <person name="Berges H."/>
            <person name="Blanchet N."/>
            <person name="Boniface M.C."/>
            <person name="Brunel D."/>
            <person name="Catrice O."/>
            <person name="Chaidir N."/>
            <person name="Claudel C."/>
            <person name="Donnadieu C."/>
            <person name="Faraut T."/>
            <person name="Fievet G."/>
            <person name="Helmstetter N."/>
            <person name="King M."/>
            <person name="Knapp S.J."/>
            <person name="Lai Z."/>
            <person name="Le Paslier M.C."/>
            <person name="Lippi Y."/>
            <person name="Lorenzon L."/>
            <person name="Mandel J.R."/>
            <person name="Marage G."/>
            <person name="Marchand G."/>
            <person name="Marquand E."/>
            <person name="Bret-Mestries E."/>
            <person name="Morien E."/>
            <person name="Nambeesan S."/>
            <person name="Nguyen T."/>
            <person name="Pegot-Espagnet P."/>
            <person name="Pouilly N."/>
            <person name="Raftis F."/>
            <person name="Sallet E."/>
            <person name="Schiex T."/>
            <person name="Thomas J."/>
            <person name="Vandecasteele C."/>
            <person name="Vares D."/>
            <person name="Vear F."/>
            <person name="Vautrin S."/>
            <person name="Crespi M."/>
            <person name="Mangin B."/>
            <person name="Burke J.M."/>
            <person name="Salse J."/>
            <person name="Munos S."/>
            <person name="Vincourt P."/>
            <person name="Rieseberg L.H."/>
            <person name="Langlade N.B."/>
        </authorList>
    </citation>
    <scope>NUCLEOTIDE SEQUENCE [LARGE SCALE GENOMIC DNA]</scope>
    <source>
        <strain evidence="4">cv. SF193</strain>
        <tissue evidence="2">Leaves</tissue>
    </source>
</reference>
<keyword evidence="3" id="KW-0371">Homeobox</keyword>